<evidence type="ECO:0000256" key="1">
    <source>
        <dbReference type="ARBA" id="ARBA00005417"/>
    </source>
</evidence>
<evidence type="ECO:0000256" key="3">
    <source>
        <dbReference type="ARBA" id="ARBA00022970"/>
    </source>
</evidence>
<keyword evidence="6" id="KW-1185">Reference proteome</keyword>
<keyword evidence="3" id="KW-0029">Amino-acid transport</keyword>
<keyword evidence="5" id="KW-0067">ATP-binding</keyword>
<accession>A0ABX8SYV4</accession>
<feature type="domain" description="ABC transporter" evidence="4">
    <location>
        <begin position="5"/>
        <end position="236"/>
    </location>
</feature>
<dbReference type="Gene3D" id="3.40.50.300">
    <property type="entry name" value="P-loop containing nucleotide triphosphate hydrolases"/>
    <property type="match status" value="1"/>
</dbReference>
<dbReference type="PROSITE" id="PS50893">
    <property type="entry name" value="ABC_TRANSPORTER_2"/>
    <property type="match status" value="1"/>
</dbReference>
<evidence type="ECO:0000313" key="5">
    <source>
        <dbReference type="EMBL" id="QXX80779.1"/>
    </source>
</evidence>
<dbReference type="EMBL" id="CP049362">
    <property type="protein sequence ID" value="QXX80779.1"/>
    <property type="molecule type" value="Genomic_DNA"/>
</dbReference>
<sequence length="239" mass="26540">MQAALDIENLYAWHREFPLLRGLNLQVASGEICTVLSRNRAGRSAMLRAIVGLTDSRRGSIRIQGTESIHLSQHQLVDLGVGYSPYEQSIFTGLSCEENLLLPPAIGTTLGGGMSLMQIYELLPSLEQRRHHMATQLSTGEQKILAIARLLRTGVNLLLLDKVSEGLAPVQAQTLIKLICTLRDEGYTVVLAEQCPQFSAAFSDRFYVLEHGQIVERFTRSELSHKYETLHALLGDLDL</sequence>
<gene>
    <name evidence="5" type="ORF">FE795_12205</name>
</gene>
<proteinExistence type="inferred from homology"/>
<reference evidence="5 6" key="1">
    <citation type="submission" date="2020-02" db="EMBL/GenBank/DDBJ databases">
        <title>Partial ammonium oxidation to N2 by heterotrophic bacteria.</title>
        <authorList>
            <person name="Wu M."/>
        </authorList>
    </citation>
    <scope>NUCLEOTIDE SEQUENCE [LARGE SCALE GENOMIC DNA]</scope>
    <source>
        <strain evidence="5 6">HO-1</strain>
    </source>
</reference>
<name>A0ABX8SYV4_9BURK</name>
<dbReference type="Pfam" id="PF00005">
    <property type="entry name" value="ABC_tran"/>
    <property type="match status" value="1"/>
</dbReference>
<organism evidence="5 6">
    <name type="scientific">Alcaligenes ammonioxydans</name>
    <dbReference type="NCBI Taxonomy" id="2582914"/>
    <lineage>
        <taxon>Bacteria</taxon>
        <taxon>Pseudomonadati</taxon>
        <taxon>Pseudomonadota</taxon>
        <taxon>Betaproteobacteria</taxon>
        <taxon>Burkholderiales</taxon>
        <taxon>Alcaligenaceae</taxon>
        <taxon>Alcaligenes</taxon>
    </lineage>
</organism>
<dbReference type="PANTHER" id="PTHR43820">
    <property type="entry name" value="HIGH-AFFINITY BRANCHED-CHAIN AMINO ACID TRANSPORT ATP-BINDING PROTEIN LIVF"/>
    <property type="match status" value="1"/>
</dbReference>
<dbReference type="SUPFAM" id="SSF52540">
    <property type="entry name" value="P-loop containing nucleoside triphosphate hydrolases"/>
    <property type="match status" value="1"/>
</dbReference>
<dbReference type="Proteomes" id="UP000826050">
    <property type="component" value="Chromosome"/>
</dbReference>
<dbReference type="InterPro" id="IPR003439">
    <property type="entry name" value="ABC_transporter-like_ATP-bd"/>
</dbReference>
<dbReference type="GO" id="GO:0005524">
    <property type="term" value="F:ATP binding"/>
    <property type="evidence" value="ECO:0007669"/>
    <property type="project" value="UniProtKB-KW"/>
</dbReference>
<dbReference type="InterPro" id="IPR052156">
    <property type="entry name" value="BCAA_Transport_ATP-bd_LivF"/>
</dbReference>
<comment type="similarity">
    <text evidence="1">Belongs to the ABC transporter superfamily.</text>
</comment>
<protein>
    <submittedName>
        <fullName evidence="5">ATP-binding cassette domain-containing protein</fullName>
    </submittedName>
</protein>
<dbReference type="InterPro" id="IPR027417">
    <property type="entry name" value="P-loop_NTPase"/>
</dbReference>
<evidence type="ECO:0000256" key="2">
    <source>
        <dbReference type="ARBA" id="ARBA00022448"/>
    </source>
</evidence>
<dbReference type="PANTHER" id="PTHR43820:SF4">
    <property type="entry name" value="HIGH-AFFINITY BRANCHED-CHAIN AMINO ACID TRANSPORT ATP-BINDING PROTEIN LIVF"/>
    <property type="match status" value="1"/>
</dbReference>
<evidence type="ECO:0000259" key="4">
    <source>
        <dbReference type="PROSITE" id="PS50893"/>
    </source>
</evidence>
<evidence type="ECO:0000313" key="6">
    <source>
        <dbReference type="Proteomes" id="UP000826050"/>
    </source>
</evidence>
<keyword evidence="5" id="KW-0547">Nucleotide-binding</keyword>
<keyword evidence="2" id="KW-0813">Transport</keyword>